<dbReference type="KEGG" id="chyd:H4K34_09700"/>
<name>A0A7H0VAB0_9FLAO</name>
<dbReference type="InterPro" id="IPR011990">
    <property type="entry name" value="TPR-like_helical_dom_sf"/>
</dbReference>
<evidence type="ECO:0000313" key="3">
    <source>
        <dbReference type="Proteomes" id="UP000516305"/>
    </source>
</evidence>
<dbReference type="EMBL" id="CP060139">
    <property type="protein sequence ID" value="QNR22658.1"/>
    <property type="molecule type" value="Genomic_DNA"/>
</dbReference>
<proteinExistence type="predicted"/>
<organism evidence="2 3">
    <name type="scientific">Croceimicrobium hydrocarbonivorans</name>
    <dbReference type="NCBI Taxonomy" id="2761580"/>
    <lineage>
        <taxon>Bacteria</taxon>
        <taxon>Pseudomonadati</taxon>
        <taxon>Bacteroidota</taxon>
        <taxon>Flavobacteriia</taxon>
        <taxon>Flavobacteriales</taxon>
        <taxon>Owenweeksiaceae</taxon>
        <taxon>Croceimicrobium</taxon>
    </lineage>
</organism>
<dbReference type="RefSeq" id="WP_210757224.1">
    <property type="nucleotide sequence ID" value="NZ_CP060139.1"/>
</dbReference>
<evidence type="ECO:0000313" key="2">
    <source>
        <dbReference type="EMBL" id="QNR22658.1"/>
    </source>
</evidence>
<keyword evidence="3" id="KW-1185">Reference proteome</keyword>
<protein>
    <submittedName>
        <fullName evidence="2">Uncharacterized protein</fullName>
    </submittedName>
</protein>
<gene>
    <name evidence="2" type="ORF">H4K34_09700</name>
</gene>
<dbReference type="SUPFAM" id="SSF48452">
    <property type="entry name" value="TPR-like"/>
    <property type="match status" value="1"/>
</dbReference>
<evidence type="ECO:0000256" key="1">
    <source>
        <dbReference type="SAM" id="SignalP"/>
    </source>
</evidence>
<reference evidence="2 3" key="1">
    <citation type="submission" date="2020-08" db="EMBL/GenBank/DDBJ databases">
        <title>Croceimicrobium hydrocarbonivorans gen. nov., sp. nov., a novel marine bacterium isolated from a bacterial consortium that degrades polyethylene terephthalate.</title>
        <authorList>
            <person name="Liu R."/>
        </authorList>
    </citation>
    <scope>NUCLEOTIDE SEQUENCE [LARGE SCALE GENOMIC DNA]</scope>
    <source>
        <strain evidence="2 3">A20-9</strain>
    </source>
</reference>
<feature type="signal peptide" evidence="1">
    <location>
        <begin position="1"/>
        <end position="19"/>
    </location>
</feature>
<dbReference type="Gene3D" id="1.25.40.10">
    <property type="entry name" value="Tetratricopeptide repeat domain"/>
    <property type="match status" value="1"/>
</dbReference>
<accession>A0A7H0VAB0</accession>
<dbReference type="Proteomes" id="UP000516305">
    <property type="component" value="Chromosome"/>
</dbReference>
<dbReference type="AlphaFoldDB" id="A0A7H0VAB0"/>
<keyword evidence="1" id="KW-0732">Signal</keyword>
<feature type="chain" id="PRO_5029000738" evidence="1">
    <location>
        <begin position="20"/>
        <end position="285"/>
    </location>
</feature>
<sequence length="285" mass="32427">MSRIISTIVCSLLMQGSFAQGLDSTMALAQRLFKQNQFEQAIYFYERARFFSPQELEAPILFKMGECYRQSDQAETSLAYFDRAYFNSRDEKLKQEALLAKVQSLIQLKDFNLALAEIYAANPQEPMLQQRFHFYEGLCHYTQMNFEQSYHSFIAAAGADSSKVKELVSLYSDTSSLFRPRPGLAKKLSFFLPGLGQFYAGDYRNGLNSLALNAAFIALTINVGLTYSTFDALLAVFPWLQRYYIGGTDKAKLIAKDKLLKNRQEFFLEVLEILEDEKATANPGP</sequence>